<dbReference type="AlphaFoldDB" id="A0A7W7T8N6"/>
<reference evidence="1 2" key="1">
    <citation type="submission" date="2020-08" db="EMBL/GenBank/DDBJ databases">
        <title>Sequencing the genomes of 1000 actinobacteria strains.</title>
        <authorList>
            <person name="Klenk H.-P."/>
        </authorList>
    </citation>
    <scope>NUCLEOTIDE SEQUENCE [LARGE SCALE GENOMIC DNA]</scope>
    <source>
        <strain evidence="1 2">DSM 45084</strain>
    </source>
</reference>
<evidence type="ECO:0000313" key="1">
    <source>
        <dbReference type="EMBL" id="MBB4968007.1"/>
    </source>
</evidence>
<gene>
    <name evidence="1" type="ORF">F4559_005366</name>
</gene>
<comment type="caution">
    <text evidence="1">The sequence shown here is derived from an EMBL/GenBank/DDBJ whole genome shotgun (WGS) entry which is preliminary data.</text>
</comment>
<evidence type="ECO:0000313" key="2">
    <source>
        <dbReference type="Proteomes" id="UP000542674"/>
    </source>
</evidence>
<organism evidence="1 2">
    <name type="scientific">Saccharothrix violaceirubra</name>
    <dbReference type="NCBI Taxonomy" id="413306"/>
    <lineage>
        <taxon>Bacteria</taxon>
        <taxon>Bacillati</taxon>
        <taxon>Actinomycetota</taxon>
        <taxon>Actinomycetes</taxon>
        <taxon>Pseudonocardiales</taxon>
        <taxon>Pseudonocardiaceae</taxon>
        <taxon>Saccharothrix</taxon>
    </lineage>
</organism>
<keyword evidence="2" id="KW-1185">Reference proteome</keyword>
<protein>
    <submittedName>
        <fullName evidence="1">Uncharacterized protein</fullName>
    </submittedName>
</protein>
<sequence length="34" mass="3727">MTRDVYMIRMAVGGNAGGSEQHKAPDLYMQVRGS</sequence>
<dbReference type="Proteomes" id="UP000542674">
    <property type="component" value="Unassembled WGS sequence"/>
</dbReference>
<name>A0A7W7T8N6_9PSEU</name>
<proteinExistence type="predicted"/>
<dbReference type="EMBL" id="JACHJS010000001">
    <property type="protein sequence ID" value="MBB4968007.1"/>
    <property type="molecule type" value="Genomic_DNA"/>
</dbReference>
<accession>A0A7W7T8N6</accession>